<accession>A0A1I2RN74</accession>
<dbReference type="GO" id="GO:0004077">
    <property type="term" value="F:biotin--[biotin carboxyl-carrier protein] ligase activity"/>
    <property type="evidence" value="ECO:0007669"/>
    <property type="project" value="InterPro"/>
</dbReference>
<dbReference type="SUPFAM" id="SSF55681">
    <property type="entry name" value="Class II aaRS and biotin synthetases"/>
    <property type="match status" value="1"/>
</dbReference>
<keyword evidence="2" id="KW-0547">Nucleotide-binding</keyword>
<dbReference type="Pfam" id="PF02237">
    <property type="entry name" value="BPL_C"/>
    <property type="match status" value="1"/>
</dbReference>
<dbReference type="AlphaFoldDB" id="A0A1I2RN74"/>
<dbReference type="Gene3D" id="1.10.10.10">
    <property type="entry name" value="Winged helix-like DNA-binding domain superfamily/Winged helix DNA-binding domain"/>
    <property type="match status" value="1"/>
</dbReference>
<dbReference type="CDD" id="cd16442">
    <property type="entry name" value="BPL"/>
    <property type="match status" value="1"/>
</dbReference>
<dbReference type="SUPFAM" id="SSF46785">
    <property type="entry name" value="Winged helix' DNA-binding domain"/>
    <property type="match status" value="1"/>
</dbReference>
<evidence type="ECO:0000313" key="6">
    <source>
        <dbReference type="Proteomes" id="UP000198876"/>
    </source>
</evidence>
<dbReference type="InterPro" id="IPR030855">
    <property type="entry name" value="Bifunct_BirA"/>
</dbReference>
<dbReference type="Pfam" id="PF08279">
    <property type="entry name" value="HTH_11"/>
    <property type="match status" value="1"/>
</dbReference>
<keyword evidence="3" id="KW-0067">ATP-binding</keyword>
<dbReference type="Proteomes" id="UP000198876">
    <property type="component" value="Unassembled WGS sequence"/>
</dbReference>
<name>A0A1I2RN74_9EURY</name>
<keyword evidence="6" id="KW-1185">Reference proteome</keyword>
<sequence length="320" mass="33843">MNDTRRALLSALSDGPVAGPELAERLGVSRAAVWKQVESLREDGFGVESGDDGYRVTDVPEYGESAVAFGLDAPFEVEYHDSLGSTNDRGRELAVAGASNVAVVANEQTGGRGRLEREWTAPSGGVWVSLLVRPDQPPAHVPAFTLAAAVATTRAAREAGVDAHIKWPNDVLVGDVDDEDAGETAGRGGRKLAGVLTEMEGEADRVSWVVVGIGVNANVDAADLPPGATSIRAEAGDVSRRAFVQRLIEEFHALSEDTEAVLPAWREYSSTLGRRVRVETPGGTVEGEAIDVRFPGALVVRTDDGETVVHAGDCEHLRST</sequence>
<evidence type="ECO:0000259" key="4">
    <source>
        <dbReference type="PROSITE" id="PS51733"/>
    </source>
</evidence>
<protein>
    <submittedName>
        <fullName evidence="5">BirA family transcriptional regulator, biotin operon repressor / biotin-[acetyl-CoA-carboxylase] ligase</fullName>
    </submittedName>
</protein>
<dbReference type="InterPro" id="IPR036390">
    <property type="entry name" value="WH_DNA-bd_sf"/>
</dbReference>
<dbReference type="SUPFAM" id="SSF50037">
    <property type="entry name" value="C-terminal domain of transcriptional repressors"/>
    <property type="match status" value="1"/>
</dbReference>
<dbReference type="InterPro" id="IPR013196">
    <property type="entry name" value="HTH_11"/>
</dbReference>
<keyword evidence="1 5" id="KW-0436">Ligase</keyword>
<dbReference type="RefSeq" id="WP_092891711.1">
    <property type="nucleotide sequence ID" value="NZ_FOOQ01000002.1"/>
</dbReference>
<gene>
    <name evidence="5" type="ORF">SAMN04488063_1986</name>
</gene>
<dbReference type="PANTHER" id="PTHR12835:SF5">
    <property type="entry name" value="BIOTIN--PROTEIN LIGASE"/>
    <property type="match status" value="1"/>
</dbReference>
<dbReference type="InterPro" id="IPR011991">
    <property type="entry name" value="ArsR-like_HTH"/>
</dbReference>
<reference evidence="6" key="1">
    <citation type="submission" date="2016-10" db="EMBL/GenBank/DDBJ databases">
        <authorList>
            <person name="Varghese N."/>
            <person name="Submissions S."/>
        </authorList>
    </citation>
    <scope>NUCLEOTIDE SEQUENCE [LARGE SCALE GENOMIC DNA]</scope>
    <source>
        <strain evidence="6">CGMCC 1.7739</strain>
    </source>
</reference>
<dbReference type="GO" id="GO:0005737">
    <property type="term" value="C:cytoplasm"/>
    <property type="evidence" value="ECO:0007669"/>
    <property type="project" value="TreeGrafter"/>
</dbReference>
<dbReference type="GO" id="GO:0006355">
    <property type="term" value="P:regulation of DNA-templated transcription"/>
    <property type="evidence" value="ECO:0007669"/>
    <property type="project" value="InterPro"/>
</dbReference>
<dbReference type="HAMAP" id="MF_00978">
    <property type="entry name" value="Bifunct_BirA"/>
    <property type="match status" value="1"/>
</dbReference>
<dbReference type="InterPro" id="IPR008988">
    <property type="entry name" value="Transcriptional_repressor_C"/>
</dbReference>
<dbReference type="GO" id="GO:0005524">
    <property type="term" value="F:ATP binding"/>
    <property type="evidence" value="ECO:0007669"/>
    <property type="project" value="UniProtKB-KW"/>
</dbReference>
<dbReference type="InterPro" id="IPR003142">
    <property type="entry name" value="BPL_C"/>
</dbReference>
<dbReference type="InterPro" id="IPR004408">
    <property type="entry name" value="Biotin_CoA_COase_ligase"/>
</dbReference>
<evidence type="ECO:0000313" key="5">
    <source>
        <dbReference type="EMBL" id="SFG41972.1"/>
    </source>
</evidence>
<dbReference type="OrthoDB" id="46252at2157"/>
<dbReference type="InterPro" id="IPR036388">
    <property type="entry name" value="WH-like_DNA-bd_sf"/>
</dbReference>
<dbReference type="InterPro" id="IPR004143">
    <property type="entry name" value="BPL_LPL_catalytic"/>
</dbReference>
<evidence type="ECO:0000256" key="2">
    <source>
        <dbReference type="ARBA" id="ARBA00022741"/>
    </source>
</evidence>
<dbReference type="PANTHER" id="PTHR12835">
    <property type="entry name" value="BIOTIN PROTEIN LIGASE"/>
    <property type="match status" value="1"/>
</dbReference>
<dbReference type="Pfam" id="PF03099">
    <property type="entry name" value="BPL_LplA_LipB"/>
    <property type="match status" value="1"/>
</dbReference>
<proteinExistence type="inferred from homology"/>
<evidence type="ECO:0000256" key="1">
    <source>
        <dbReference type="ARBA" id="ARBA00022598"/>
    </source>
</evidence>
<dbReference type="NCBIfam" id="TIGR00121">
    <property type="entry name" value="birA_ligase"/>
    <property type="match status" value="1"/>
</dbReference>
<dbReference type="STRING" id="553467.SAMN04488063_1986"/>
<evidence type="ECO:0000256" key="3">
    <source>
        <dbReference type="ARBA" id="ARBA00022840"/>
    </source>
</evidence>
<dbReference type="Gene3D" id="3.30.930.10">
    <property type="entry name" value="Bira Bifunctional Protein, Domain 2"/>
    <property type="match status" value="1"/>
</dbReference>
<dbReference type="EMBL" id="FOOQ01000002">
    <property type="protein sequence ID" value="SFG41972.1"/>
    <property type="molecule type" value="Genomic_DNA"/>
</dbReference>
<dbReference type="CDD" id="cd00090">
    <property type="entry name" value="HTH_ARSR"/>
    <property type="match status" value="1"/>
</dbReference>
<dbReference type="InterPro" id="IPR045864">
    <property type="entry name" value="aa-tRNA-synth_II/BPL/LPL"/>
</dbReference>
<feature type="domain" description="BPL/LPL catalytic" evidence="4">
    <location>
        <begin position="62"/>
        <end position="259"/>
    </location>
</feature>
<dbReference type="Gene3D" id="2.30.30.100">
    <property type="match status" value="1"/>
</dbReference>
<dbReference type="PROSITE" id="PS51733">
    <property type="entry name" value="BPL_LPL_CATALYTIC"/>
    <property type="match status" value="1"/>
</dbReference>
<organism evidence="5 6">
    <name type="scientific">Halopelagius inordinatus</name>
    <dbReference type="NCBI Taxonomy" id="553467"/>
    <lineage>
        <taxon>Archaea</taxon>
        <taxon>Methanobacteriati</taxon>
        <taxon>Methanobacteriota</taxon>
        <taxon>Stenosarchaea group</taxon>
        <taxon>Halobacteria</taxon>
        <taxon>Halobacteriales</taxon>
        <taxon>Haloferacaceae</taxon>
    </lineage>
</organism>